<keyword evidence="3" id="KW-1185">Reference proteome</keyword>
<dbReference type="Pfam" id="PF00563">
    <property type="entry name" value="EAL"/>
    <property type="match status" value="1"/>
</dbReference>
<gene>
    <name evidence="2" type="ORF">I4I82_27865</name>
</gene>
<dbReference type="Proteomes" id="UP000694300">
    <property type="component" value="Unassembled WGS sequence"/>
</dbReference>
<sequence length="271" mass="29263">MAAVLCGAVRLRWPAPDGSVRWWRAGSRELHGGRMIELSDETDYDGGPVAAVPGTATWDWDVVTDRMRLSPALLDMLIHRLDRWVLGRAVRALATPRARALGLRLEANISGRSLEDPDFGPWVLAELRRHGVEPARLGVEVTETAAVTDLAAARSLAAVLIDSGVGFALDDFGAGFGSFAYLKHLRFTSVKIAGDFVAHVDHDHVDRALVSAVVVVARRLGLVTVAEQVDRPELVDDLRELGVDHGQGYHLGRPVPLDRLIGMGAAPGRTG</sequence>
<dbReference type="CDD" id="cd01948">
    <property type="entry name" value="EAL"/>
    <property type="match status" value="1"/>
</dbReference>
<accession>A0ABS6UGU6</accession>
<reference evidence="2 3" key="1">
    <citation type="submission" date="2020-11" db="EMBL/GenBank/DDBJ databases">
        <title>Pseudonocardia abyssalis sp. nov. and Pseudonocardia oceani sp. nov., description and phylogenomic analysis of two novel actinomycetes isolated from the deep Southern Ocean.</title>
        <authorList>
            <person name="Parra J."/>
        </authorList>
    </citation>
    <scope>NUCLEOTIDE SEQUENCE [LARGE SCALE GENOMIC DNA]</scope>
    <source>
        <strain evidence="3">KRD185</strain>
    </source>
</reference>
<evidence type="ECO:0000313" key="2">
    <source>
        <dbReference type="EMBL" id="MBW0131470.1"/>
    </source>
</evidence>
<protein>
    <submittedName>
        <fullName evidence="2">EAL domain-containing protein</fullName>
    </submittedName>
</protein>
<dbReference type="RefSeq" id="WP_218588866.1">
    <property type="nucleotide sequence ID" value="NZ_JADQDE010000020.1"/>
</dbReference>
<dbReference type="PANTHER" id="PTHR33121:SF23">
    <property type="entry name" value="CYCLIC DI-GMP PHOSPHODIESTERASE PDEB"/>
    <property type="match status" value="1"/>
</dbReference>
<organism evidence="2 3">
    <name type="scientific">Pseudonocardia oceani</name>
    <dbReference type="NCBI Taxonomy" id="2792013"/>
    <lineage>
        <taxon>Bacteria</taxon>
        <taxon>Bacillati</taxon>
        <taxon>Actinomycetota</taxon>
        <taxon>Actinomycetes</taxon>
        <taxon>Pseudonocardiales</taxon>
        <taxon>Pseudonocardiaceae</taxon>
        <taxon>Pseudonocardia</taxon>
    </lineage>
</organism>
<dbReference type="SMART" id="SM00052">
    <property type="entry name" value="EAL"/>
    <property type="match status" value="1"/>
</dbReference>
<dbReference type="PROSITE" id="PS50883">
    <property type="entry name" value="EAL"/>
    <property type="match status" value="1"/>
</dbReference>
<proteinExistence type="predicted"/>
<name>A0ABS6UGU6_9PSEU</name>
<feature type="domain" description="EAL" evidence="1">
    <location>
        <begin position="17"/>
        <end position="268"/>
    </location>
</feature>
<evidence type="ECO:0000259" key="1">
    <source>
        <dbReference type="PROSITE" id="PS50883"/>
    </source>
</evidence>
<comment type="caution">
    <text evidence="2">The sequence shown here is derived from an EMBL/GenBank/DDBJ whole genome shotgun (WGS) entry which is preliminary data.</text>
</comment>
<dbReference type="EMBL" id="JADQDF010000001">
    <property type="protein sequence ID" value="MBW0131470.1"/>
    <property type="molecule type" value="Genomic_DNA"/>
</dbReference>
<dbReference type="PANTHER" id="PTHR33121">
    <property type="entry name" value="CYCLIC DI-GMP PHOSPHODIESTERASE PDEF"/>
    <property type="match status" value="1"/>
</dbReference>
<dbReference type="InterPro" id="IPR001633">
    <property type="entry name" value="EAL_dom"/>
</dbReference>
<evidence type="ECO:0000313" key="3">
    <source>
        <dbReference type="Proteomes" id="UP000694300"/>
    </source>
</evidence>
<dbReference type="InterPro" id="IPR050706">
    <property type="entry name" value="Cyclic-di-GMP_PDE-like"/>
</dbReference>